<dbReference type="AlphaFoldDB" id="A0A1U8B2L0"/>
<dbReference type="RefSeq" id="XP_010275014.1">
    <property type="nucleotide sequence ID" value="XM_010276712.2"/>
</dbReference>
<dbReference type="Gene3D" id="2.60.40.150">
    <property type="entry name" value="C2 domain"/>
    <property type="match status" value="1"/>
</dbReference>
<dbReference type="PANTHER" id="PTHR47042:SF4">
    <property type="entry name" value="OS02G0313700 PROTEIN"/>
    <property type="match status" value="1"/>
</dbReference>
<evidence type="ECO:0000259" key="8">
    <source>
        <dbReference type="PROSITE" id="PS50004"/>
    </source>
</evidence>
<feature type="transmembrane region" description="Helical" evidence="7">
    <location>
        <begin position="12"/>
        <end position="41"/>
    </location>
</feature>
<organism evidence="10 11">
    <name type="scientific">Nelumbo nucifera</name>
    <name type="common">Sacred lotus</name>
    <dbReference type="NCBI Taxonomy" id="4432"/>
    <lineage>
        <taxon>Eukaryota</taxon>
        <taxon>Viridiplantae</taxon>
        <taxon>Streptophyta</taxon>
        <taxon>Embryophyta</taxon>
        <taxon>Tracheophyta</taxon>
        <taxon>Spermatophyta</taxon>
        <taxon>Magnoliopsida</taxon>
        <taxon>Proteales</taxon>
        <taxon>Nelumbonaceae</taxon>
        <taxon>Nelumbo</taxon>
    </lineage>
</organism>
<evidence type="ECO:0000313" key="10">
    <source>
        <dbReference type="Proteomes" id="UP000189703"/>
    </source>
</evidence>
<comment type="subcellular location">
    <subcellularLocation>
        <location evidence="1">Membrane</location>
    </subcellularLocation>
</comment>
<dbReference type="SUPFAM" id="SSF49562">
    <property type="entry name" value="C2 domain (Calcium/lipid-binding domain, CaLB)"/>
    <property type="match status" value="1"/>
</dbReference>
<dbReference type="PROSITE" id="PS50004">
    <property type="entry name" value="C2"/>
    <property type="match status" value="1"/>
</dbReference>
<dbReference type="STRING" id="4432.A0A1U8B2L0"/>
<dbReference type="GO" id="GO:0006869">
    <property type="term" value="P:lipid transport"/>
    <property type="evidence" value="ECO:0007669"/>
    <property type="project" value="UniProtKB-KW"/>
</dbReference>
<feature type="region of interest" description="Disordered" evidence="6">
    <location>
        <begin position="731"/>
        <end position="776"/>
    </location>
</feature>
<sequence length="776" mass="86913">MAITDISIIHHVAIVFALLWALSSFNCCHPAVYFISLIYLYQVHVRYSMRLRRKVQFEERKQANQRRVLSDSETVRWLNHVVEKIWPICMEQIASQKILLPIIPWFLEKYKPWTAKKAVIQHLYMGRTPPMFTDIRVLRQSADDDHLVLELGMKFLSADDMSAILAVKLRKRFGFGMWAKLHVTSMHIEGKVLIGVKFLHEWPFLGRLRLCFAEPPYFQMTVKPIFNHGIDVTELPGIAGWLDKLLAVAFEETLVEPNMLVVDVEKFISAPAGGWFSVYEKEPIAYARVEIVEGIDMKPSDPNGLADPYVKGQLGPYKLVDPYVKGQLGPSVCKTLAPKWQEEFKIPICTWESPNVLTLEVRDKDHFLDDTLGDCSVNITDLRGGQKHDLWLPLRNIKMGRLHLAVTVLDTNGKRENLFGELSTKKENTSLDPNGISEKGSDSTSMTDQSQKIADKFEPINIEGKQQVGVWVHHPGSDVSPTWEPRKGKSRKFDTQIYREDLSTDHLHSASGGSQCNDDSSSDENSEGKNRGPLNMVWRSLEKIGSAFHRSPRKEESTNMRDSIPTPRVNLRAVNERTMPLKIILGDSITGGLTAQEPKADDGTLNPETEGPGKENIKGMENSILENAERSAHGVKHVLFRMGSNRSKGDTSSVSNDKDLLSVLTENLQESDSSDELSVSSSKDHASVIEGIPIDREFTAVVEGIPIDSTPINGQVAESPKEQNVLESLCDSATNTKETSDVEMENNVVSSSELHGDGLVEESSDPKLRENLAANE</sequence>
<dbReference type="Proteomes" id="UP000189703">
    <property type="component" value="Unplaced"/>
</dbReference>
<feature type="compositionally biased region" description="Basic and acidic residues" evidence="6">
    <location>
        <begin position="754"/>
        <end position="770"/>
    </location>
</feature>
<feature type="region of interest" description="Disordered" evidence="6">
    <location>
        <begin position="546"/>
        <end position="565"/>
    </location>
</feature>
<evidence type="ECO:0000256" key="2">
    <source>
        <dbReference type="ARBA" id="ARBA00022448"/>
    </source>
</evidence>
<dbReference type="CDD" id="cd21669">
    <property type="entry name" value="SMP_SF"/>
    <property type="match status" value="1"/>
</dbReference>
<dbReference type="Pfam" id="PF00168">
    <property type="entry name" value="C2"/>
    <property type="match status" value="1"/>
</dbReference>
<dbReference type="OrthoDB" id="270970at2759"/>
<dbReference type="GO" id="GO:0016020">
    <property type="term" value="C:membrane"/>
    <property type="evidence" value="ECO:0007669"/>
    <property type="project" value="UniProtKB-SubCell"/>
</dbReference>
<dbReference type="SMART" id="SM00239">
    <property type="entry name" value="C2"/>
    <property type="match status" value="1"/>
</dbReference>
<proteinExistence type="predicted"/>
<dbReference type="CDD" id="cd00030">
    <property type="entry name" value="C2"/>
    <property type="match status" value="1"/>
</dbReference>
<name>A0A1U8B2L0_NELNU</name>
<keyword evidence="3" id="KW-0445">Lipid transport</keyword>
<protein>
    <submittedName>
        <fullName evidence="11">LOW QUALITY PROTEIN: C2 domain-containing protein At1g53590-like</fullName>
    </submittedName>
</protein>
<dbReference type="FunCoup" id="A0A1U8B2L0">
    <property type="interactions" value="1496"/>
</dbReference>
<feature type="region of interest" description="Disordered" evidence="6">
    <location>
        <begin position="504"/>
        <end position="535"/>
    </location>
</feature>
<dbReference type="eggNOG" id="KOG1012">
    <property type="taxonomic scope" value="Eukaryota"/>
</dbReference>
<evidence type="ECO:0000256" key="6">
    <source>
        <dbReference type="SAM" id="MobiDB-lite"/>
    </source>
</evidence>
<dbReference type="PANTHER" id="PTHR47042">
    <property type="entry name" value="C2 DOMAIN-CONTAINING PROTEIN-LIKE"/>
    <property type="match status" value="1"/>
</dbReference>
<keyword evidence="7" id="KW-1133">Transmembrane helix</keyword>
<keyword evidence="4" id="KW-0446">Lipid-binding</keyword>
<evidence type="ECO:0000256" key="7">
    <source>
        <dbReference type="SAM" id="Phobius"/>
    </source>
</evidence>
<feature type="domain" description="C2" evidence="8">
    <location>
        <begin position="270"/>
        <end position="392"/>
    </location>
</feature>
<feature type="region of interest" description="Disordered" evidence="6">
    <location>
        <begin position="593"/>
        <end position="617"/>
    </location>
</feature>
<dbReference type="OMA" id="QWPYIGR"/>
<keyword evidence="2" id="KW-0813">Transport</keyword>
<evidence type="ECO:0000256" key="1">
    <source>
        <dbReference type="ARBA" id="ARBA00004370"/>
    </source>
</evidence>
<feature type="domain" description="SMP-LTD" evidence="9">
    <location>
        <begin position="71"/>
        <end position="265"/>
    </location>
</feature>
<keyword evidence="7" id="KW-0812">Transmembrane</keyword>
<reference evidence="11" key="1">
    <citation type="submission" date="2025-08" db="UniProtKB">
        <authorList>
            <consortium name="RefSeq"/>
        </authorList>
    </citation>
    <scope>IDENTIFICATION</scope>
</reference>
<dbReference type="KEGG" id="nnu:104610192"/>
<dbReference type="GeneID" id="104610192"/>
<dbReference type="GO" id="GO:0008289">
    <property type="term" value="F:lipid binding"/>
    <property type="evidence" value="ECO:0007669"/>
    <property type="project" value="UniProtKB-KW"/>
</dbReference>
<keyword evidence="5 7" id="KW-0472">Membrane</keyword>
<keyword evidence="10" id="KW-1185">Reference proteome</keyword>
<feature type="compositionally biased region" description="Basic and acidic residues" evidence="6">
    <location>
        <begin position="420"/>
        <end position="429"/>
    </location>
</feature>
<dbReference type="InterPro" id="IPR035892">
    <property type="entry name" value="C2_domain_sf"/>
</dbReference>
<dbReference type="InterPro" id="IPR031468">
    <property type="entry name" value="SMP_LBD"/>
</dbReference>
<dbReference type="InterPro" id="IPR000008">
    <property type="entry name" value="C2_dom"/>
</dbReference>
<evidence type="ECO:0000256" key="4">
    <source>
        <dbReference type="ARBA" id="ARBA00023121"/>
    </source>
</evidence>
<gene>
    <name evidence="11" type="primary">LOC104610192</name>
</gene>
<evidence type="ECO:0000256" key="3">
    <source>
        <dbReference type="ARBA" id="ARBA00023055"/>
    </source>
</evidence>
<feature type="region of interest" description="Disordered" evidence="6">
    <location>
        <begin position="420"/>
        <end position="450"/>
    </location>
</feature>
<evidence type="ECO:0000256" key="5">
    <source>
        <dbReference type="ARBA" id="ARBA00023136"/>
    </source>
</evidence>
<dbReference type="Pfam" id="PF25669">
    <property type="entry name" value="SMP_MUG190-like"/>
    <property type="match status" value="1"/>
</dbReference>
<dbReference type="InterPro" id="IPR052847">
    <property type="entry name" value="Ext_Synaptotagmin/KAHRP-like"/>
</dbReference>
<accession>A0A1U8B2L0</accession>
<feature type="region of interest" description="Disordered" evidence="6">
    <location>
        <begin position="469"/>
        <end position="491"/>
    </location>
</feature>
<dbReference type="PROSITE" id="PS51847">
    <property type="entry name" value="SMP"/>
    <property type="match status" value="1"/>
</dbReference>
<evidence type="ECO:0000259" key="9">
    <source>
        <dbReference type="PROSITE" id="PS51847"/>
    </source>
</evidence>
<evidence type="ECO:0000313" key="11">
    <source>
        <dbReference type="RefSeq" id="XP_010275014.1"/>
    </source>
</evidence>
<dbReference type="InParanoid" id="A0A1U8B2L0"/>